<dbReference type="EC" id="2.7.1.17" evidence="4"/>
<dbReference type="GO" id="GO:0005997">
    <property type="term" value="P:xylulose metabolic process"/>
    <property type="evidence" value="ECO:0007669"/>
    <property type="project" value="UniProtKB-UniRule"/>
</dbReference>
<dbReference type="InterPro" id="IPR043129">
    <property type="entry name" value="ATPase_NBD"/>
</dbReference>
<dbReference type="Proteomes" id="UP000076858">
    <property type="component" value="Unassembled WGS sequence"/>
</dbReference>
<gene>
    <name evidence="5" type="ORF">APZ42_016488</name>
</gene>
<keyword evidence="6" id="KW-1185">Reference proteome</keyword>
<dbReference type="PANTHER" id="PTHR10196">
    <property type="entry name" value="SUGAR KINASE"/>
    <property type="match status" value="1"/>
</dbReference>
<dbReference type="Pfam" id="PF00370">
    <property type="entry name" value="FGGY_N"/>
    <property type="match status" value="1"/>
</dbReference>
<keyword evidence="4" id="KW-0067">ATP-binding</keyword>
<dbReference type="GO" id="GO:0005524">
    <property type="term" value="F:ATP binding"/>
    <property type="evidence" value="ECO:0007669"/>
    <property type="project" value="UniProtKB-KW"/>
</dbReference>
<accession>A0A0P5TQ41</accession>
<evidence type="ECO:0000313" key="6">
    <source>
        <dbReference type="Proteomes" id="UP000076858"/>
    </source>
</evidence>
<comment type="function">
    <text evidence="4">Phosphorylates D-xylulose to produce D-xylulose 5-phosphate, a molecule that may play an important role in the regulation of glucose metabolism and lipogenesis.</text>
</comment>
<keyword evidence="3 4" id="KW-0418">Kinase</keyword>
<dbReference type="GO" id="GO:0004856">
    <property type="term" value="F:D-xylulokinase activity"/>
    <property type="evidence" value="ECO:0007669"/>
    <property type="project" value="UniProtKB-UniRule"/>
</dbReference>
<dbReference type="Gene3D" id="3.30.420.40">
    <property type="match status" value="2"/>
</dbReference>
<keyword evidence="4" id="KW-0547">Nucleotide-binding</keyword>
<dbReference type="InterPro" id="IPR018485">
    <property type="entry name" value="FGGY_C"/>
</dbReference>
<dbReference type="PANTHER" id="PTHR10196:SF57">
    <property type="entry name" value="XYLULOSE KINASE"/>
    <property type="match status" value="1"/>
</dbReference>
<dbReference type="AlphaFoldDB" id="A0A0P5TQ41"/>
<reference evidence="5 6" key="1">
    <citation type="submission" date="2016-03" db="EMBL/GenBank/DDBJ databases">
        <title>EvidentialGene: Evidence-directed Construction of Genes on Genomes.</title>
        <authorList>
            <person name="Gilbert D.G."/>
            <person name="Choi J.-H."/>
            <person name="Mockaitis K."/>
            <person name="Colbourne J."/>
            <person name="Pfrender M."/>
        </authorList>
    </citation>
    <scope>NUCLEOTIDE SEQUENCE [LARGE SCALE GENOMIC DNA]</scope>
    <source>
        <strain evidence="5 6">Xinb3</strain>
        <tissue evidence="5">Complete organism</tissue>
    </source>
</reference>
<dbReference type="PIRSF" id="PIRSF000538">
    <property type="entry name" value="GlpK"/>
    <property type="match status" value="1"/>
</dbReference>
<protein>
    <recommendedName>
        <fullName evidence="4">Xylulose kinase</fullName>
        <ecNumber evidence="4">2.7.1.17</ecNumber>
    </recommendedName>
</protein>
<dbReference type="InterPro" id="IPR042024">
    <property type="entry name" value="D-XK_euk"/>
</dbReference>
<sequence>MSDVPDILSETIPRKSYFLGLDFSTQQLKAVVVDEKLEVLHEAAVNFDRNLPEYRTSGGVKKNGSTVTAPTVMWVKALDLLMDQLKITGLDFQDISAISGSGQQHGSVYWRKGVQNLLPTLDPTKFLFLQLANCFSIQDSPVWMDSSTHSYCETMEKKLGGPQRLADLTGSRAYERFTGHQIAKIVSEKAELYFNTERISLVSSFACSVFLGCYSPIDWSDASGMNLFDITLKDWDSQCLHMCAPDLKEKLGEPVATHTCLGPISNYFVERYSFDPSCQVVVFTGDNPASLAGMCLEPGDVAISLGTSDTVFLWLSGKPTPSLEGHVFCNPVDPEAYMALLCFKNGSLTRERIRDVFAHRSWDEFDALLACTPPGNHGHIGMYYDEQEITPKIQGTFRFNAFDQKVNTFEEAATEVRALVEGQLLAKRVHAEQLGFNIGESCRVFVTGGASNNRSILQILADVFNADVFTQDTANSSCLGSAYRAAHGLALKESGTFIPFNEFMANRRPNFTLLCRPRVEAAKLYDSMAARYATLESSILTHQ</sequence>
<keyword evidence="4" id="KW-0859">Xylose metabolism</keyword>
<evidence type="ECO:0000256" key="2">
    <source>
        <dbReference type="ARBA" id="ARBA00022679"/>
    </source>
</evidence>
<dbReference type="STRING" id="35525.A0A0P5TQ41"/>
<dbReference type="GO" id="GO:0005829">
    <property type="term" value="C:cytosol"/>
    <property type="evidence" value="ECO:0007669"/>
    <property type="project" value="TreeGrafter"/>
</dbReference>
<dbReference type="SUPFAM" id="SSF53067">
    <property type="entry name" value="Actin-like ATPase domain"/>
    <property type="match status" value="2"/>
</dbReference>
<dbReference type="GO" id="GO:0042732">
    <property type="term" value="P:D-xylose metabolic process"/>
    <property type="evidence" value="ECO:0007669"/>
    <property type="project" value="UniProtKB-UniRule"/>
</dbReference>
<comment type="similarity">
    <text evidence="1 4">Belongs to the FGGY kinase family.</text>
</comment>
<dbReference type="EMBL" id="LRGB01000626">
    <property type="protein sequence ID" value="KZS17625.1"/>
    <property type="molecule type" value="Genomic_DNA"/>
</dbReference>
<proteinExistence type="inferred from homology"/>
<comment type="catalytic activity">
    <reaction evidence="4">
        <text>D-xylulose + ATP = D-xylulose 5-phosphate + ADP + H(+)</text>
        <dbReference type="Rhea" id="RHEA:10964"/>
        <dbReference type="ChEBI" id="CHEBI:15378"/>
        <dbReference type="ChEBI" id="CHEBI:17140"/>
        <dbReference type="ChEBI" id="CHEBI:30616"/>
        <dbReference type="ChEBI" id="CHEBI:57737"/>
        <dbReference type="ChEBI" id="CHEBI:456216"/>
        <dbReference type="EC" id="2.7.1.17"/>
    </reaction>
</comment>
<organism evidence="5 6">
    <name type="scientific">Daphnia magna</name>
    <dbReference type="NCBI Taxonomy" id="35525"/>
    <lineage>
        <taxon>Eukaryota</taxon>
        <taxon>Metazoa</taxon>
        <taxon>Ecdysozoa</taxon>
        <taxon>Arthropoda</taxon>
        <taxon>Crustacea</taxon>
        <taxon>Branchiopoda</taxon>
        <taxon>Diplostraca</taxon>
        <taxon>Cladocera</taxon>
        <taxon>Anomopoda</taxon>
        <taxon>Daphniidae</taxon>
        <taxon>Daphnia</taxon>
    </lineage>
</organism>
<evidence type="ECO:0000256" key="4">
    <source>
        <dbReference type="RuleBase" id="RU367058"/>
    </source>
</evidence>
<comment type="caution">
    <text evidence="5">The sequence shown here is derived from an EMBL/GenBank/DDBJ whole genome shotgun (WGS) entry which is preliminary data.</text>
</comment>
<dbReference type="InterPro" id="IPR018484">
    <property type="entry name" value="FGGY_N"/>
</dbReference>
<dbReference type="InterPro" id="IPR000577">
    <property type="entry name" value="Carb_kinase_FGGY"/>
</dbReference>
<evidence type="ECO:0000256" key="1">
    <source>
        <dbReference type="ARBA" id="ARBA00009156"/>
    </source>
</evidence>
<keyword evidence="4" id="KW-0119">Carbohydrate metabolism</keyword>
<evidence type="ECO:0000313" key="5">
    <source>
        <dbReference type="EMBL" id="KZS17625.1"/>
    </source>
</evidence>
<dbReference type="FunFam" id="3.30.420.40:FF:000118">
    <property type="entry name" value="Xylulose kinase 2"/>
    <property type="match status" value="1"/>
</dbReference>
<dbReference type="CDD" id="cd07776">
    <property type="entry name" value="ASKHA_NBD_FGGY_SpXK-like"/>
    <property type="match status" value="1"/>
</dbReference>
<evidence type="ECO:0000256" key="3">
    <source>
        <dbReference type="ARBA" id="ARBA00022777"/>
    </source>
</evidence>
<name>A0A0P5TQ41_9CRUS</name>
<dbReference type="Pfam" id="PF02782">
    <property type="entry name" value="FGGY_C"/>
    <property type="match status" value="1"/>
</dbReference>
<keyword evidence="2 4" id="KW-0808">Transferase</keyword>